<gene>
    <name evidence="2" type="ORF">DBV05_g4599</name>
</gene>
<sequence length="470" mass="52960">MNRPDQPVLRFSMHSRVNQLLHDTTDELHRERFQIFKQLDLIKRVIGSISIEITVPRDTGEVSPSSATTTGDATGARDDRGHSSEFVSPCEEYRVDDACFITFLRLYKTLSDAASLNAAQIRSIRRQESSLLETLTAFGTNPMLQARTLRIMVTAPRIFNHRASSWFGRNDDPWLRACVAFYGHGKGVAETSHKTTTAASGRNDYDYDDDDDDDDDDDNEKVTFAAAVAQDFPVTLTTLGIAPGLPSYTHAWCPVEKTYLPITELSAAPIIERRKRDRTFVAADVRNVIPMSKRVAAAWAEGRFFLMPLRLGGDSNRNNRGGGGGCSAWSYQVVLTSVERSRGGEAWMERLDGMVLKWKNGCRPRQELMHLRFVQDLLRLRKALRVQGVEYTEAFLLAEDWKRRMAGWVGREWRLPRDEVWGRCFFEGDSGMAHAFSTVMGGEIVVGGQSWDDEVVKDVEECGFGEVIED</sequence>
<evidence type="ECO:0000313" key="3">
    <source>
        <dbReference type="Proteomes" id="UP000325902"/>
    </source>
</evidence>
<dbReference type="EMBL" id="VCHE01000021">
    <property type="protein sequence ID" value="KAB2576792.1"/>
    <property type="molecule type" value="Genomic_DNA"/>
</dbReference>
<dbReference type="Proteomes" id="UP000325902">
    <property type="component" value="Unassembled WGS sequence"/>
</dbReference>
<evidence type="ECO:0000256" key="1">
    <source>
        <dbReference type="SAM" id="MobiDB-lite"/>
    </source>
</evidence>
<keyword evidence="3" id="KW-1185">Reference proteome</keyword>
<protein>
    <submittedName>
        <fullName evidence="2">Uncharacterized protein</fullName>
    </submittedName>
</protein>
<reference evidence="2 3" key="1">
    <citation type="journal article" date="2019" name="Sci. Rep.">
        <title>A multi-omics analysis of the grapevine pathogen Lasiodiplodia theobromae reveals that temperature affects the expression of virulence- and pathogenicity-related genes.</title>
        <authorList>
            <person name="Felix C."/>
            <person name="Meneses R."/>
            <person name="Goncalves M.F.M."/>
            <person name="Tilleman L."/>
            <person name="Duarte A.S."/>
            <person name="Jorrin-Novo J.V."/>
            <person name="Van de Peer Y."/>
            <person name="Deforce D."/>
            <person name="Van Nieuwerburgh F."/>
            <person name="Esteves A.C."/>
            <person name="Alves A."/>
        </authorList>
    </citation>
    <scope>NUCLEOTIDE SEQUENCE [LARGE SCALE GENOMIC DNA]</scope>
    <source>
        <strain evidence="2 3">LA-SOL3</strain>
    </source>
</reference>
<feature type="region of interest" description="Disordered" evidence="1">
    <location>
        <begin position="192"/>
        <end position="218"/>
    </location>
</feature>
<accession>A0A5N5DIF0</accession>
<feature type="region of interest" description="Disordered" evidence="1">
    <location>
        <begin position="57"/>
        <end position="83"/>
    </location>
</feature>
<name>A0A5N5DIF0_9PEZI</name>
<feature type="compositionally biased region" description="Acidic residues" evidence="1">
    <location>
        <begin position="206"/>
        <end position="218"/>
    </location>
</feature>
<organism evidence="2 3">
    <name type="scientific">Lasiodiplodia theobromae</name>
    <dbReference type="NCBI Taxonomy" id="45133"/>
    <lineage>
        <taxon>Eukaryota</taxon>
        <taxon>Fungi</taxon>
        <taxon>Dikarya</taxon>
        <taxon>Ascomycota</taxon>
        <taxon>Pezizomycotina</taxon>
        <taxon>Dothideomycetes</taxon>
        <taxon>Dothideomycetes incertae sedis</taxon>
        <taxon>Botryosphaeriales</taxon>
        <taxon>Botryosphaeriaceae</taxon>
        <taxon>Lasiodiplodia</taxon>
    </lineage>
</organism>
<evidence type="ECO:0000313" key="2">
    <source>
        <dbReference type="EMBL" id="KAB2576792.1"/>
    </source>
</evidence>
<proteinExistence type="predicted"/>
<dbReference type="AlphaFoldDB" id="A0A5N5DIF0"/>
<comment type="caution">
    <text evidence="2">The sequence shown here is derived from an EMBL/GenBank/DDBJ whole genome shotgun (WGS) entry which is preliminary data.</text>
</comment>